<reference evidence="4" key="1">
    <citation type="submission" date="2022-11" db="EMBL/GenBank/DDBJ databases">
        <title>WGS of Natronobacillus azotifigens 24KS-1, an anaerobic diazotrophic haloalkaliphile from soda-rich habitats.</title>
        <authorList>
            <person name="Sorokin D.Y."/>
            <person name="Merkel A.Y."/>
        </authorList>
    </citation>
    <scope>NUCLEOTIDE SEQUENCE</scope>
    <source>
        <strain evidence="4">24KS-1</strain>
    </source>
</reference>
<feature type="domain" description="AB hydrolase-1" evidence="3">
    <location>
        <begin position="34"/>
        <end position="304"/>
    </location>
</feature>
<dbReference type="InterPro" id="IPR000073">
    <property type="entry name" value="AB_hydrolase_1"/>
</dbReference>
<dbReference type="Proteomes" id="UP001084197">
    <property type="component" value="Unassembled WGS sequence"/>
</dbReference>
<name>A0A9J6R9W4_9BACI</name>
<evidence type="ECO:0000313" key="4">
    <source>
        <dbReference type="EMBL" id="MCZ0702432.1"/>
    </source>
</evidence>
<dbReference type="GO" id="GO:0052689">
    <property type="term" value="F:carboxylic ester hydrolase activity"/>
    <property type="evidence" value="ECO:0007669"/>
    <property type="project" value="TreeGrafter"/>
</dbReference>
<keyword evidence="2 4" id="KW-0378">Hydrolase</keyword>
<protein>
    <submittedName>
        <fullName evidence="4">Alpha/beta hydrolase</fullName>
    </submittedName>
</protein>
<comment type="caution">
    <text evidence="4">The sequence shown here is derived from an EMBL/GenBank/DDBJ whole genome shotgun (WGS) entry which is preliminary data.</text>
</comment>
<proteinExistence type="inferred from homology"/>
<dbReference type="InterPro" id="IPR053145">
    <property type="entry name" value="AB_hydrolase_Est10"/>
</dbReference>
<dbReference type="PRINTS" id="PR00793">
    <property type="entry name" value="PROAMNOPTASE"/>
</dbReference>
<dbReference type="SUPFAM" id="SSF53474">
    <property type="entry name" value="alpha/beta-Hydrolases"/>
    <property type="match status" value="1"/>
</dbReference>
<dbReference type="GO" id="GO:0006508">
    <property type="term" value="P:proteolysis"/>
    <property type="evidence" value="ECO:0007669"/>
    <property type="project" value="InterPro"/>
</dbReference>
<dbReference type="Pfam" id="PF00561">
    <property type="entry name" value="Abhydrolase_1"/>
    <property type="match status" value="1"/>
</dbReference>
<dbReference type="Gene3D" id="3.40.50.1820">
    <property type="entry name" value="alpha/beta hydrolase"/>
    <property type="match status" value="1"/>
</dbReference>
<keyword evidence="5" id="KW-1185">Reference proteome</keyword>
<sequence length="320" mass="37026">MSNPKTNIHFLKEFVEIDGHKNGIFIESVDFEKPILLFLHGGPGFPQYPIIKKFGLNWEEDFTVCYWEQRGTGMSYNASTHGEITFENIIADALKITEYLKEKYNKEKIFLCGHSWGSLLGSVIAHRYPENYHAYIGIGQMGRLFQSSKGTYDFLLQTAINKGDKKAEKDIRSVILDEDFYKNTDYRRILGRYLNKYGGGTMRTGYSNWQGIKDLFGCKQYTWKERLNIPKGIFSSYDALFETVAKSDTTVLAPSFKIPVFIIHGLYDYQTSFNEAKRFYEHIEAPLKKLYPFENSAHSPFLEDIKTFRHILKTDVLGVI</sequence>
<evidence type="ECO:0000259" key="3">
    <source>
        <dbReference type="Pfam" id="PF00561"/>
    </source>
</evidence>
<organism evidence="4 5">
    <name type="scientific">Natronobacillus azotifigens</name>
    <dbReference type="NCBI Taxonomy" id="472978"/>
    <lineage>
        <taxon>Bacteria</taxon>
        <taxon>Bacillati</taxon>
        <taxon>Bacillota</taxon>
        <taxon>Bacilli</taxon>
        <taxon>Bacillales</taxon>
        <taxon>Bacillaceae</taxon>
        <taxon>Natronobacillus</taxon>
    </lineage>
</organism>
<dbReference type="InterPro" id="IPR002410">
    <property type="entry name" value="Peptidase_S33"/>
</dbReference>
<accession>A0A9J6R9W4</accession>
<evidence type="ECO:0000313" key="5">
    <source>
        <dbReference type="Proteomes" id="UP001084197"/>
    </source>
</evidence>
<dbReference type="EMBL" id="JAPRAT010000005">
    <property type="protein sequence ID" value="MCZ0702432.1"/>
    <property type="molecule type" value="Genomic_DNA"/>
</dbReference>
<dbReference type="GO" id="GO:0004177">
    <property type="term" value="F:aminopeptidase activity"/>
    <property type="evidence" value="ECO:0007669"/>
    <property type="project" value="UniProtKB-EC"/>
</dbReference>
<dbReference type="RefSeq" id="WP_268779199.1">
    <property type="nucleotide sequence ID" value="NZ_JAPRAT010000005.1"/>
</dbReference>
<dbReference type="InterPro" id="IPR029058">
    <property type="entry name" value="AB_hydrolase_fold"/>
</dbReference>
<dbReference type="PANTHER" id="PTHR43265">
    <property type="entry name" value="ESTERASE ESTD"/>
    <property type="match status" value="1"/>
</dbReference>
<evidence type="ECO:0000256" key="2">
    <source>
        <dbReference type="ARBA" id="ARBA00022801"/>
    </source>
</evidence>
<dbReference type="PANTHER" id="PTHR43265:SF1">
    <property type="entry name" value="ESTERASE ESTD"/>
    <property type="match status" value="1"/>
</dbReference>
<dbReference type="AlphaFoldDB" id="A0A9J6R9W4"/>
<gene>
    <name evidence="4" type="ORF">OWO01_04300</name>
</gene>
<comment type="similarity">
    <text evidence="1">Belongs to the peptidase S33 family.</text>
</comment>
<evidence type="ECO:0000256" key="1">
    <source>
        <dbReference type="ARBA" id="ARBA00010088"/>
    </source>
</evidence>